<reference evidence="4" key="1">
    <citation type="journal article" date="2021" name="Front. Microbiol.">
        <title>Comprehensive Comparative Genomics and Phenotyping of Methylobacterium Species.</title>
        <authorList>
            <person name="Alessa O."/>
            <person name="Ogura Y."/>
            <person name="Fujitani Y."/>
            <person name="Takami H."/>
            <person name="Hayashi T."/>
            <person name="Sahin N."/>
            <person name="Tani A."/>
        </authorList>
    </citation>
    <scope>NUCLEOTIDE SEQUENCE</scope>
    <source>
        <strain evidence="4">NBRC 15686</strain>
    </source>
</reference>
<feature type="domain" description="VTT" evidence="3">
    <location>
        <begin position="106"/>
        <end position="220"/>
    </location>
</feature>
<dbReference type="InterPro" id="IPR032816">
    <property type="entry name" value="VTT_dom"/>
</dbReference>
<feature type="transmembrane region" description="Helical" evidence="2">
    <location>
        <begin position="42"/>
        <end position="66"/>
    </location>
</feature>
<dbReference type="PANTHER" id="PTHR46826:SF1">
    <property type="entry name" value="TVP38_TMEM64 FAMILY MEMBRANE PROTEIN YDJX"/>
    <property type="match status" value="1"/>
</dbReference>
<evidence type="ECO:0000256" key="1">
    <source>
        <dbReference type="SAM" id="MobiDB-lite"/>
    </source>
</evidence>
<evidence type="ECO:0000313" key="5">
    <source>
        <dbReference type="Proteomes" id="UP001055039"/>
    </source>
</evidence>
<name>A0ABQ4UCV3_9HYPH</name>
<dbReference type="EMBL" id="BPRC01000005">
    <property type="protein sequence ID" value="GJE64662.1"/>
    <property type="molecule type" value="Genomic_DNA"/>
</dbReference>
<keyword evidence="5" id="KW-1185">Reference proteome</keyword>
<dbReference type="PANTHER" id="PTHR46826">
    <property type="match status" value="1"/>
</dbReference>
<proteinExistence type="predicted"/>
<evidence type="ECO:0000259" key="3">
    <source>
        <dbReference type="Pfam" id="PF09335"/>
    </source>
</evidence>
<reference evidence="4" key="2">
    <citation type="submission" date="2021-08" db="EMBL/GenBank/DDBJ databases">
        <authorList>
            <person name="Tani A."/>
            <person name="Ola A."/>
            <person name="Ogura Y."/>
            <person name="Katsura K."/>
            <person name="Hayashi T."/>
        </authorList>
    </citation>
    <scope>NUCLEOTIDE SEQUENCE</scope>
    <source>
        <strain evidence="4">NBRC 15686</strain>
    </source>
</reference>
<feature type="transmembrane region" description="Helical" evidence="2">
    <location>
        <begin position="253"/>
        <end position="275"/>
    </location>
</feature>
<keyword evidence="2" id="KW-1133">Transmembrane helix</keyword>
<feature type="region of interest" description="Disordered" evidence="1">
    <location>
        <begin position="1"/>
        <end position="32"/>
    </location>
</feature>
<organism evidence="4 5">
    <name type="scientific">Methylorubrum aminovorans</name>
    <dbReference type="NCBI Taxonomy" id="269069"/>
    <lineage>
        <taxon>Bacteria</taxon>
        <taxon>Pseudomonadati</taxon>
        <taxon>Pseudomonadota</taxon>
        <taxon>Alphaproteobacteria</taxon>
        <taxon>Hyphomicrobiales</taxon>
        <taxon>Methylobacteriaceae</taxon>
        <taxon>Methylorubrum</taxon>
    </lineage>
</organism>
<feature type="transmembrane region" description="Helical" evidence="2">
    <location>
        <begin position="123"/>
        <end position="145"/>
    </location>
</feature>
<comment type="caution">
    <text evidence="4">The sequence shown here is derived from an EMBL/GenBank/DDBJ whole genome shotgun (WGS) entry which is preliminary data.</text>
</comment>
<sequence length="286" mass="30233">MTPGGGEGGRSDDRPKDRPKDRLRERQAGPEASGARRPWLRWLPLLVLAALSVGILASGGAHILDLDRLSESRVWLQSLIAEDRIRAIALACLVYVGSVVVSLPATLVLTVLAGLLFGPVTGAIMAIGSSTTGAAIVFSVGRYAAGDLIRRKAGLRIGRFAEGFRRDGFGYILILRLLPIFPYWITNIAPAAFGVRLRTFALATLLGLTPGAFIYAGLGAGLEDMLSTRDAAKAACLAAGGTDCSKGIDLRALVTPGMVAALAALAGFALLTVYLRRRLERRALRA</sequence>
<dbReference type="Pfam" id="PF09335">
    <property type="entry name" value="VTT_dom"/>
    <property type="match status" value="1"/>
</dbReference>
<dbReference type="Proteomes" id="UP001055039">
    <property type="component" value="Unassembled WGS sequence"/>
</dbReference>
<protein>
    <recommendedName>
        <fullName evidence="3">VTT domain-containing protein</fullName>
    </recommendedName>
</protein>
<gene>
    <name evidence="4" type="ORF">LNAOJCKE_1868</name>
</gene>
<feature type="compositionally biased region" description="Basic and acidic residues" evidence="1">
    <location>
        <begin position="9"/>
        <end position="28"/>
    </location>
</feature>
<keyword evidence="2" id="KW-0472">Membrane</keyword>
<evidence type="ECO:0000313" key="4">
    <source>
        <dbReference type="EMBL" id="GJE64662.1"/>
    </source>
</evidence>
<evidence type="ECO:0000256" key="2">
    <source>
        <dbReference type="SAM" id="Phobius"/>
    </source>
</evidence>
<feature type="transmembrane region" description="Helical" evidence="2">
    <location>
        <begin position="200"/>
        <end position="218"/>
    </location>
</feature>
<dbReference type="InterPro" id="IPR053240">
    <property type="entry name" value="VTT_domain"/>
</dbReference>
<accession>A0ABQ4UCV3</accession>
<dbReference type="RefSeq" id="WP_238224158.1">
    <property type="nucleotide sequence ID" value="NZ_BAAADH010000105.1"/>
</dbReference>
<keyword evidence="2" id="KW-0812">Transmembrane</keyword>
<feature type="transmembrane region" description="Helical" evidence="2">
    <location>
        <begin position="87"/>
        <end position="117"/>
    </location>
</feature>